<gene>
    <name evidence="3" type="primary">LOC107474145</name>
</gene>
<keyword evidence="3" id="KW-0808">Transferase</keyword>
<keyword evidence="3" id="KW-0418">Kinase</keyword>
<dbReference type="GO" id="GO:0005886">
    <property type="term" value="C:plasma membrane"/>
    <property type="evidence" value="ECO:0007669"/>
    <property type="project" value="InterPro"/>
</dbReference>
<feature type="region of interest" description="Disordered" evidence="1">
    <location>
        <begin position="374"/>
        <end position="393"/>
    </location>
</feature>
<evidence type="ECO:0000313" key="2">
    <source>
        <dbReference type="Proteomes" id="UP000515211"/>
    </source>
</evidence>
<evidence type="ECO:0000313" key="3">
    <source>
        <dbReference type="RefSeq" id="XP_052113757.1"/>
    </source>
</evidence>
<dbReference type="InterPro" id="IPR039620">
    <property type="entry name" value="BKI1/MAKR1/3/4"/>
</dbReference>
<dbReference type="GO" id="GO:0016301">
    <property type="term" value="F:kinase activity"/>
    <property type="evidence" value="ECO:0007669"/>
    <property type="project" value="UniProtKB-KW"/>
</dbReference>
<dbReference type="PANTHER" id="PTHR33312:SF21">
    <property type="entry name" value="MEMBRANE-ASSOCIATED KINASE REGULATOR 3-RELATED"/>
    <property type="match status" value="1"/>
</dbReference>
<feature type="compositionally biased region" description="Low complexity" evidence="1">
    <location>
        <begin position="381"/>
        <end position="393"/>
    </location>
</feature>
<reference evidence="3" key="2">
    <citation type="submission" date="2025-08" db="UniProtKB">
        <authorList>
            <consortium name="RefSeq"/>
        </authorList>
    </citation>
    <scope>IDENTIFICATION</scope>
    <source>
        <tissue evidence="3">Whole plant</tissue>
    </source>
</reference>
<name>A0A9C6TNS6_ARADU</name>
<dbReference type="RefSeq" id="XP_052113757.1">
    <property type="nucleotide sequence ID" value="XM_052257797.1"/>
</dbReference>
<dbReference type="GeneID" id="107474145"/>
<proteinExistence type="predicted"/>
<dbReference type="Proteomes" id="UP000515211">
    <property type="component" value="Chromosome 2"/>
</dbReference>
<dbReference type="KEGG" id="adu:107474145"/>
<organism evidence="2 3">
    <name type="scientific">Arachis duranensis</name>
    <name type="common">Wild peanut</name>
    <dbReference type="NCBI Taxonomy" id="130453"/>
    <lineage>
        <taxon>Eukaryota</taxon>
        <taxon>Viridiplantae</taxon>
        <taxon>Streptophyta</taxon>
        <taxon>Embryophyta</taxon>
        <taxon>Tracheophyta</taxon>
        <taxon>Spermatophyta</taxon>
        <taxon>Magnoliopsida</taxon>
        <taxon>eudicotyledons</taxon>
        <taxon>Gunneridae</taxon>
        <taxon>Pentapetalae</taxon>
        <taxon>rosids</taxon>
        <taxon>fabids</taxon>
        <taxon>Fabales</taxon>
        <taxon>Fabaceae</taxon>
        <taxon>Papilionoideae</taxon>
        <taxon>50 kb inversion clade</taxon>
        <taxon>dalbergioids sensu lato</taxon>
        <taxon>Dalbergieae</taxon>
        <taxon>Pterocarpus clade</taxon>
        <taxon>Arachis</taxon>
    </lineage>
</organism>
<keyword evidence="2" id="KW-1185">Reference proteome</keyword>
<evidence type="ECO:0000256" key="1">
    <source>
        <dbReference type="SAM" id="MobiDB-lite"/>
    </source>
</evidence>
<sequence length="473" mass="53005">MIDQNVRNQIAPRGCGRGHRRGRTVARRPEINPNDLVNFMTVLENMAAAMQATTEALGLWSKHCKHRWYLKSSVSSFLPISSLGKHRNGGNESDVSYSKVMTISPGMFERSSIRSTFQLLPGRPRNLSYCRRRDQESHEIKMATKQSTTTTLVHVNEDYIDMELVTSCSSNLCPPQKSYSREFEFQMTPLSSNEKDSTASVADELFYNGKLLPLHNVKSFSSLEDSNFPIITNTNTNNNHLFDDSFSNIISPSESCRLSSDFAVTPDEYLFEWSNCSSQINNNSNVLLPNNKKSSSSSWSKKLKQINVGQRIKNSRSYIRSLFFTKATSGSSRCKECQDLKMKNKKNNHQFGMNILEDDEFSSIHGRRSFSGVVQRHCGPSKSSSLSTSSSGSSSCSSSFSFSSSSGYNNNDLQFFKRNIINAANNCEIEGSIEGAIAHCKKSHQKFASPKVAICGKQENEELLPTIPRREVN</sequence>
<dbReference type="PANTHER" id="PTHR33312">
    <property type="entry name" value="MEMBRANE-ASSOCIATED KINASE REGULATOR 4-RELATED"/>
    <property type="match status" value="1"/>
</dbReference>
<dbReference type="GO" id="GO:0019210">
    <property type="term" value="F:kinase inhibitor activity"/>
    <property type="evidence" value="ECO:0007669"/>
    <property type="project" value="InterPro"/>
</dbReference>
<reference evidence="2" key="1">
    <citation type="journal article" date="2016" name="Nat. Genet.">
        <title>The genome sequences of Arachis duranensis and Arachis ipaensis, the diploid ancestors of cultivated peanut.</title>
        <authorList>
            <person name="Bertioli D.J."/>
            <person name="Cannon S.B."/>
            <person name="Froenicke L."/>
            <person name="Huang G."/>
            <person name="Farmer A.D."/>
            <person name="Cannon E.K."/>
            <person name="Liu X."/>
            <person name="Gao D."/>
            <person name="Clevenger J."/>
            <person name="Dash S."/>
            <person name="Ren L."/>
            <person name="Moretzsohn M.C."/>
            <person name="Shirasawa K."/>
            <person name="Huang W."/>
            <person name="Vidigal B."/>
            <person name="Abernathy B."/>
            <person name="Chu Y."/>
            <person name="Niederhuth C.E."/>
            <person name="Umale P."/>
            <person name="Araujo A.C."/>
            <person name="Kozik A."/>
            <person name="Kim K.D."/>
            <person name="Burow M.D."/>
            <person name="Varshney R.K."/>
            <person name="Wang X."/>
            <person name="Zhang X."/>
            <person name="Barkley N."/>
            <person name="Guimaraes P.M."/>
            <person name="Isobe S."/>
            <person name="Guo B."/>
            <person name="Liao B."/>
            <person name="Stalker H.T."/>
            <person name="Schmitz R.J."/>
            <person name="Scheffler B.E."/>
            <person name="Leal-Bertioli S.C."/>
            <person name="Xun X."/>
            <person name="Jackson S.A."/>
            <person name="Michelmore R."/>
            <person name="Ozias-Akins P."/>
        </authorList>
    </citation>
    <scope>NUCLEOTIDE SEQUENCE [LARGE SCALE GENOMIC DNA]</scope>
    <source>
        <strain evidence="2">cv. V14167</strain>
    </source>
</reference>
<accession>A0A9C6TNS6</accession>
<feature type="region of interest" description="Disordered" evidence="1">
    <location>
        <begin position="1"/>
        <end position="23"/>
    </location>
</feature>
<protein>
    <submittedName>
        <fullName evidence="3">Probable membrane-associated kinase regulator 3</fullName>
    </submittedName>
</protein>
<dbReference type="AlphaFoldDB" id="A0A9C6TNS6"/>